<proteinExistence type="inferred from homology"/>
<evidence type="ECO:0000256" key="16">
    <source>
        <dbReference type="ARBA" id="ARBA00024003"/>
    </source>
</evidence>
<evidence type="ECO:0000256" key="18">
    <source>
        <dbReference type="SAM" id="Phobius"/>
    </source>
</evidence>
<comment type="subcellular location">
    <subcellularLocation>
        <location evidence="5">Cytoplasmic vesicle</location>
        <location evidence="5">Autophagosome</location>
    </subcellularLocation>
    <subcellularLocation>
        <location evidence="3">Cytoplasmic vesicle</location>
        <location evidence="3">Secretory vesicle</location>
        <location evidence="3">Synaptic vesicle</location>
    </subcellularLocation>
    <subcellularLocation>
        <location evidence="4">Early endosome</location>
    </subcellularLocation>
    <subcellularLocation>
        <location evidence="6">Golgi apparatus</location>
        <location evidence="6">trans-Golgi network</location>
    </subcellularLocation>
    <subcellularLocation>
        <location evidence="7">Late endosome</location>
    </subcellularLocation>
    <subcellularLocation>
        <location evidence="1">Membrane</location>
        <topology evidence="1">Multi-pass membrane protein</topology>
    </subcellularLocation>
    <subcellularLocation>
        <location evidence="2">Recycling endosome</location>
    </subcellularLocation>
</comment>
<evidence type="ECO:0000256" key="10">
    <source>
        <dbReference type="ARBA" id="ARBA00022753"/>
    </source>
</evidence>
<evidence type="ECO:0000256" key="12">
    <source>
        <dbReference type="ARBA" id="ARBA00023018"/>
    </source>
</evidence>
<comment type="function">
    <text evidence="16">Involved in trafficking and recycling of synaptic vesicles.</text>
</comment>
<evidence type="ECO:0000256" key="14">
    <source>
        <dbReference type="ARBA" id="ARBA00023136"/>
    </source>
</evidence>
<evidence type="ECO:0000256" key="5">
    <source>
        <dbReference type="ARBA" id="ARBA00004419"/>
    </source>
</evidence>
<dbReference type="GO" id="GO:0005776">
    <property type="term" value="C:autophagosome"/>
    <property type="evidence" value="ECO:0007669"/>
    <property type="project" value="UniProtKB-SubCell"/>
</dbReference>
<keyword evidence="11 18" id="KW-1133">Transmembrane helix</keyword>
<comment type="caution">
    <text evidence="19">The sequence shown here is derived from an EMBL/GenBank/DDBJ whole genome shotgun (WGS) entry which is preliminary data.</text>
</comment>
<evidence type="ECO:0000313" key="19">
    <source>
        <dbReference type="EMBL" id="CAI5734630.1"/>
    </source>
</evidence>
<dbReference type="GO" id="GO:0016020">
    <property type="term" value="C:membrane"/>
    <property type="evidence" value="ECO:0007669"/>
    <property type="project" value="UniProtKB-SubCell"/>
</dbReference>
<accession>A0AAV0UCI2</accession>
<reference evidence="19" key="1">
    <citation type="submission" date="2022-12" db="EMBL/GenBank/DDBJ databases">
        <authorList>
            <person name="Webb A."/>
        </authorList>
    </citation>
    <scope>NUCLEOTIDE SEQUENCE</scope>
    <source>
        <strain evidence="19">Pd1</strain>
    </source>
</reference>
<evidence type="ECO:0000256" key="13">
    <source>
        <dbReference type="ARBA" id="ARBA00023034"/>
    </source>
</evidence>
<evidence type="ECO:0000313" key="20">
    <source>
        <dbReference type="Proteomes" id="UP001162029"/>
    </source>
</evidence>
<evidence type="ECO:0000256" key="9">
    <source>
        <dbReference type="ARBA" id="ARBA00022692"/>
    </source>
</evidence>
<gene>
    <name evidence="19" type="ORF">PDE001_LOCUS5770</name>
</gene>
<name>A0AAV0UCI2_9STRA</name>
<dbReference type="GO" id="GO:0005770">
    <property type="term" value="C:late endosome"/>
    <property type="evidence" value="ECO:0007669"/>
    <property type="project" value="UniProtKB-SubCell"/>
</dbReference>
<feature type="transmembrane region" description="Helical" evidence="18">
    <location>
        <begin position="65"/>
        <end position="84"/>
    </location>
</feature>
<evidence type="ECO:0000256" key="7">
    <source>
        <dbReference type="ARBA" id="ARBA00004603"/>
    </source>
</evidence>
<dbReference type="PANTHER" id="PTHR15664:SF6">
    <property type="entry name" value="TRANSMEMBRANE PROTEIN 230"/>
    <property type="match status" value="1"/>
</dbReference>
<dbReference type="EMBL" id="CANTFM010001073">
    <property type="protein sequence ID" value="CAI5734630.1"/>
    <property type="molecule type" value="Genomic_DNA"/>
</dbReference>
<evidence type="ECO:0000256" key="15">
    <source>
        <dbReference type="ARBA" id="ARBA00023329"/>
    </source>
</evidence>
<keyword evidence="10" id="KW-0967">Endosome</keyword>
<dbReference type="PANTHER" id="PTHR15664">
    <property type="entry name" value="C20ORF30 PROTEIN"/>
    <property type="match status" value="1"/>
</dbReference>
<organism evidence="19 20">
    <name type="scientific">Peronospora destructor</name>
    <dbReference type="NCBI Taxonomy" id="86335"/>
    <lineage>
        <taxon>Eukaryota</taxon>
        <taxon>Sar</taxon>
        <taxon>Stramenopiles</taxon>
        <taxon>Oomycota</taxon>
        <taxon>Peronosporomycetes</taxon>
        <taxon>Peronosporales</taxon>
        <taxon>Peronosporaceae</taxon>
        <taxon>Peronospora</taxon>
    </lineage>
</organism>
<keyword evidence="14 18" id="KW-0472">Membrane</keyword>
<keyword evidence="12" id="KW-0770">Synapse</keyword>
<dbReference type="InterPro" id="IPR044234">
    <property type="entry name" value="TMEM230"/>
</dbReference>
<evidence type="ECO:0000256" key="4">
    <source>
        <dbReference type="ARBA" id="ARBA00004412"/>
    </source>
</evidence>
<evidence type="ECO:0000256" key="1">
    <source>
        <dbReference type="ARBA" id="ARBA00004141"/>
    </source>
</evidence>
<feature type="transmembrane region" description="Helical" evidence="18">
    <location>
        <begin position="90"/>
        <end position="109"/>
    </location>
</feature>
<keyword evidence="20" id="KW-1185">Reference proteome</keyword>
<dbReference type="GO" id="GO:0005794">
    <property type="term" value="C:Golgi apparatus"/>
    <property type="evidence" value="ECO:0007669"/>
    <property type="project" value="UniProtKB-SubCell"/>
</dbReference>
<evidence type="ECO:0000256" key="2">
    <source>
        <dbReference type="ARBA" id="ARBA00004172"/>
    </source>
</evidence>
<dbReference type="GO" id="GO:0055037">
    <property type="term" value="C:recycling endosome"/>
    <property type="evidence" value="ECO:0007669"/>
    <property type="project" value="UniProtKB-SubCell"/>
</dbReference>
<comment type="similarity">
    <text evidence="8">Belongs to the TMEM134/TMEM230 family.</text>
</comment>
<dbReference type="InterPro" id="IPR008590">
    <property type="entry name" value="TMEM_230/134"/>
</dbReference>
<keyword evidence="15" id="KW-0968">Cytoplasmic vesicle</keyword>
<dbReference type="Pfam" id="PF05915">
    <property type="entry name" value="TMEM_230_134"/>
    <property type="match status" value="1"/>
</dbReference>
<dbReference type="GO" id="GO:0005769">
    <property type="term" value="C:early endosome"/>
    <property type="evidence" value="ECO:0007669"/>
    <property type="project" value="UniProtKB-SubCell"/>
</dbReference>
<evidence type="ECO:0000256" key="17">
    <source>
        <dbReference type="ARBA" id="ARBA00024088"/>
    </source>
</evidence>
<evidence type="ECO:0000256" key="11">
    <source>
        <dbReference type="ARBA" id="ARBA00022989"/>
    </source>
</evidence>
<dbReference type="Proteomes" id="UP001162029">
    <property type="component" value="Unassembled WGS sequence"/>
</dbReference>
<evidence type="ECO:0000256" key="3">
    <source>
        <dbReference type="ARBA" id="ARBA00004234"/>
    </source>
</evidence>
<keyword evidence="13" id="KW-0333">Golgi apparatus</keyword>
<protein>
    <recommendedName>
        <fullName evidence="17">Transmembrane protein 230</fullName>
    </recommendedName>
</protein>
<sequence length="131" mass="14648">MVKDVHRVAKINAMREVKIIEDSKSASLRKDERASGGCFGVSTSSASVAWTSNGRVFQSVRDWRLQFSFILGFVLICISTFIGLDEENRGLSFLVLGLLAFIPGSYATYQLYGAWKGWKGYDYAQIPSYDD</sequence>
<evidence type="ECO:0000256" key="8">
    <source>
        <dbReference type="ARBA" id="ARBA00007743"/>
    </source>
</evidence>
<dbReference type="AlphaFoldDB" id="A0AAV0UCI2"/>
<keyword evidence="9 18" id="KW-0812">Transmembrane</keyword>
<evidence type="ECO:0000256" key="6">
    <source>
        <dbReference type="ARBA" id="ARBA00004601"/>
    </source>
</evidence>